<reference evidence="1" key="1">
    <citation type="journal article" date="2014" name="Front. Microbiol.">
        <title>High frequency of phylogenetically diverse reductive dehalogenase-homologous genes in deep subseafloor sedimentary metagenomes.</title>
        <authorList>
            <person name="Kawai M."/>
            <person name="Futagami T."/>
            <person name="Toyoda A."/>
            <person name="Takaki Y."/>
            <person name="Nishi S."/>
            <person name="Hori S."/>
            <person name="Arai W."/>
            <person name="Tsubouchi T."/>
            <person name="Morono Y."/>
            <person name="Uchiyama I."/>
            <person name="Ito T."/>
            <person name="Fujiyama A."/>
            <person name="Inagaki F."/>
            <person name="Takami H."/>
        </authorList>
    </citation>
    <scope>NUCLEOTIDE SEQUENCE</scope>
    <source>
        <strain evidence="1">Expedition CK06-06</strain>
    </source>
</reference>
<dbReference type="AlphaFoldDB" id="X0TMY0"/>
<proteinExistence type="predicted"/>
<feature type="non-terminal residue" evidence="1">
    <location>
        <position position="173"/>
    </location>
</feature>
<evidence type="ECO:0000313" key="1">
    <source>
        <dbReference type="EMBL" id="GAF94599.1"/>
    </source>
</evidence>
<gene>
    <name evidence="1" type="ORF">S01H1_26101</name>
</gene>
<organism evidence="1">
    <name type="scientific">marine sediment metagenome</name>
    <dbReference type="NCBI Taxonomy" id="412755"/>
    <lineage>
        <taxon>unclassified sequences</taxon>
        <taxon>metagenomes</taxon>
        <taxon>ecological metagenomes</taxon>
    </lineage>
</organism>
<dbReference type="EMBL" id="BARS01015807">
    <property type="protein sequence ID" value="GAF94599.1"/>
    <property type="molecule type" value="Genomic_DNA"/>
</dbReference>
<accession>X0TMY0</accession>
<comment type="caution">
    <text evidence="1">The sequence shown here is derived from an EMBL/GenBank/DDBJ whole genome shotgun (WGS) entry which is preliminary data.</text>
</comment>
<name>X0TMY0_9ZZZZ</name>
<sequence>MADFTDDFTRPDSGSLGTDWDQWTADTAALEIKDNQARGGNATQRAIVAAGAGGGTALSDVSVLFRFYYNAQIERHWFAGLRDNGVAFGSGSSLYILGVANRSGNGLQENVPMIGRLDDEDAVVEVQEGTEFTFTDETDYWIRAEVEGTTLRFRMWKDGDSEPGTWLVSGTDS</sequence>
<protein>
    <submittedName>
        <fullName evidence="1">Uncharacterized protein</fullName>
    </submittedName>
</protein>